<dbReference type="EC" id="2.7.7.7" evidence="1"/>
<keyword evidence="12" id="KW-0234">DNA repair</keyword>
<evidence type="ECO:0000256" key="4">
    <source>
        <dbReference type="ARBA" id="ARBA00022695"/>
    </source>
</evidence>
<evidence type="ECO:0000313" key="15">
    <source>
        <dbReference type="EMBL" id="KII65153.1"/>
    </source>
</evidence>
<evidence type="ECO:0000313" key="16">
    <source>
        <dbReference type="Proteomes" id="UP000031668"/>
    </source>
</evidence>
<dbReference type="InterPro" id="IPR050116">
    <property type="entry name" value="DNA_polymerase-Y"/>
</dbReference>
<accession>A0A0C2J7T8</accession>
<organism evidence="15 16">
    <name type="scientific">Thelohanellus kitauei</name>
    <name type="common">Myxosporean</name>
    <dbReference type="NCBI Taxonomy" id="669202"/>
    <lineage>
        <taxon>Eukaryota</taxon>
        <taxon>Metazoa</taxon>
        <taxon>Cnidaria</taxon>
        <taxon>Myxozoa</taxon>
        <taxon>Myxosporea</taxon>
        <taxon>Bivalvulida</taxon>
        <taxon>Platysporina</taxon>
        <taxon>Myxobolidae</taxon>
        <taxon>Thelohanellus</taxon>
    </lineage>
</organism>
<reference evidence="15 16" key="1">
    <citation type="journal article" date="2014" name="Genome Biol. Evol.">
        <title>The genome of the myxosporean Thelohanellus kitauei shows adaptations to nutrient acquisition within its fish host.</title>
        <authorList>
            <person name="Yang Y."/>
            <person name="Xiong J."/>
            <person name="Zhou Z."/>
            <person name="Huo F."/>
            <person name="Miao W."/>
            <person name="Ran C."/>
            <person name="Liu Y."/>
            <person name="Zhang J."/>
            <person name="Feng J."/>
            <person name="Wang M."/>
            <person name="Wang M."/>
            <person name="Wang L."/>
            <person name="Yao B."/>
        </authorList>
    </citation>
    <scope>NUCLEOTIDE SEQUENCE [LARGE SCALE GENOMIC DNA]</scope>
    <source>
        <strain evidence="15">Wuqing</strain>
    </source>
</reference>
<dbReference type="GO" id="GO:0008270">
    <property type="term" value="F:zinc ion binding"/>
    <property type="evidence" value="ECO:0007669"/>
    <property type="project" value="UniProtKB-KW"/>
</dbReference>
<dbReference type="OMA" id="TRCKPDG"/>
<keyword evidence="16" id="KW-1185">Reference proteome</keyword>
<keyword evidence="10" id="KW-0460">Magnesium</keyword>
<dbReference type="Gene3D" id="3.30.1490.100">
    <property type="entry name" value="DNA polymerase, Y-family, little finger domain"/>
    <property type="match status" value="1"/>
</dbReference>
<dbReference type="GO" id="GO:0003887">
    <property type="term" value="F:DNA-directed DNA polymerase activity"/>
    <property type="evidence" value="ECO:0007669"/>
    <property type="project" value="UniProtKB-KW"/>
</dbReference>
<evidence type="ECO:0000256" key="5">
    <source>
        <dbReference type="ARBA" id="ARBA00022705"/>
    </source>
</evidence>
<dbReference type="InterPro" id="IPR006642">
    <property type="entry name" value="Rad18_UBZ4"/>
</dbReference>
<sequence length="408" mass="46292">MDAFFAQVEMLHDKTLLGVPMAVGGMKMLATSNYEARKFGVRPAMPGFIAKELCPQLVIVPPNFAKYESASHAIHSILIKYDPDMTPSGLDEAYLNLSHHITSEDDLNEKTLEIVTKIKREILEVTNLTCTIGVGHSRQMAKICSNVNKPDGYYIQLQNSNDEVTCRDFMFKQPVGRISGVGHVTENLLKSIGVLTCKDIYELRHKVLYSFGLNRSLWLFSCSLGVDEPCREVKSKLKAKQHTIGVERTFQPTSDINILYNTLEFLSAKVCESLRENNLETNKVTLKIKFDNFEVITRCNTSENVFDSSENIFGIAKELLSNEIDGKKVVRLLGIRVNKIKRIEENRKLGQKVTRTIDEYFSKRPVAKDQSDYVSCPICSNSIENNVRKINRHIDECLNHEYIKDLST</sequence>
<name>A0A0C2J7T8_THEKT</name>
<dbReference type="PANTHER" id="PTHR11076">
    <property type="entry name" value="DNA REPAIR POLYMERASE UMUC / TRANSFERASE FAMILY MEMBER"/>
    <property type="match status" value="1"/>
</dbReference>
<evidence type="ECO:0000256" key="11">
    <source>
        <dbReference type="ARBA" id="ARBA00022932"/>
    </source>
</evidence>
<dbReference type="Proteomes" id="UP000031668">
    <property type="component" value="Unassembled WGS sequence"/>
</dbReference>
<dbReference type="InterPro" id="IPR043502">
    <property type="entry name" value="DNA/RNA_pol_sf"/>
</dbReference>
<dbReference type="OrthoDB" id="1747274at2759"/>
<dbReference type="EMBL" id="JWZT01003985">
    <property type="protein sequence ID" value="KII65153.1"/>
    <property type="molecule type" value="Genomic_DNA"/>
</dbReference>
<feature type="domain" description="UmuC" evidence="14">
    <location>
        <begin position="1"/>
        <end position="182"/>
    </location>
</feature>
<dbReference type="PROSITE" id="PS50173">
    <property type="entry name" value="UMUC"/>
    <property type="match status" value="1"/>
</dbReference>
<gene>
    <name evidence="15" type="ORF">RF11_10696</name>
</gene>
<evidence type="ECO:0000256" key="12">
    <source>
        <dbReference type="ARBA" id="ARBA00023204"/>
    </source>
</evidence>
<keyword evidence="9" id="KW-0862">Zinc</keyword>
<dbReference type="Gene3D" id="1.10.150.20">
    <property type="entry name" value="5' to 3' exonuclease, C-terminal subdomain"/>
    <property type="match status" value="1"/>
</dbReference>
<dbReference type="InterPro" id="IPR043128">
    <property type="entry name" value="Rev_trsase/Diguanyl_cyclase"/>
</dbReference>
<dbReference type="AlphaFoldDB" id="A0A0C2J7T8"/>
<dbReference type="SUPFAM" id="SSF56672">
    <property type="entry name" value="DNA/RNA polymerases"/>
    <property type="match status" value="1"/>
</dbReference>
<evidence type="ECO:0000256" key="2">
    <source>
        <dbReference type="ARBA" id="ARBA00016178"/>
    </source>
</evidence>
<evidence type="ECO:0000256" key="6">
    <source>
        <dbReference type="ARBA" id="ARBA00022723"/>
    </source>
</evidence>
<dbReference type="InterPro" id="IPR017961">
    <property type="entry name" value="DNA_pol_Y-fam_little_finger"/>
</dbReference>
<dbReference type="InterPro" id="IPR022880">
    <property type="entry name" value="DNApol_IV"/>
</dbReference>
<dbReference type="GO" id="GO:0042276">
    <property type="term" value="P:error-prone translesion synthesis"/>
    <property type="evidence" value="ECO:0007669"/>
    <property type="project" value="TreeGrafter"/>
</dbReference>
<dbReference type="CDD" id="cd03586">
    <property type="entry name" value="PolY_Pol_IV_kappa"/>
    <property type="match status" value="1"/>
</dbReference>
<keyword evidence="5" id="KW-0235">DNA replication</keyword>
<keyword evidence="8" id="KW-0863">Zinc-finger</keyword>
<keyword evidence="4" id="KW-0548">Nucleotidyltransferase</keyword>
<dbReference type="Gene3D" id="3.30.160.60">
    <property type="entry name" value="Classic Zinc Finger"/>
    <property type="match status" value="1"/>
</dbReference>
<evidence type="ECO:0000256" key="7">
    <source>
        <dbReference type="ARBA" id="ARBA00022763"/>
    </source>
</evidence>
<evidence type="ECO:0000259" key="14">
    <source>
        <dbReference type="PROSITE" id="PS50173"/>
    </source>
</evidence>
<dbReference type="Pfam" id="PF11799">
    <property type="entry name" value="IMS_C"/>
    <property type="match status" value="1"/>
</dbReference>
<dbReference type="SMART" id="SM00734">
    <property type="entry name" value="ZnF_Rad18"/>
    <property type="match status" value="1"/>
</dbReference>
<dbReference type="GO" id="GO:0006260">
    <property type="term" value="P:DNA replication"/>
    <property type="evidence" value="ECO:0007669"/>
    <property type="project" value="UniProtKB-KW"/>
</dbReference>
<evidence type="ECO:0000256" key="3">
    <source>
        <dbReference type="ARBA" id="ARBA00022679"/>
    </source>
</evidence>
<evidence type="ECO:0000256" key="1">
    <source>
        <dbReference type="ARBA" id="ARBA00012417"/>
    </source>
</evidence>
<dbReference type="Gene3D" id="3.40.1170.60">
    <property type="match status" value="1"/>
</dbReference>
<dbReference type="FunFam" id="3.30.1490.100:FF:000004">
    <property type="entry name" value="DNA polymerase IV"/>
    <property type="match status" value="1"/>
</dbReference>
<dbReference type="SUPFAM" id="SSF100879">
    <property type="entry name" value="Lesion bypass DNA polymerase (Y-family), little finger domain"/>
    <property type="match status" value="1"/>
</dbReference>
<comment type="caution">
    <text evidence="15">The sequence shown here is derived from an EMBL/GenBank/DDBJ whole genome shotgun (WGS) entry which is preliminary data.</text>
</comment>
<keyword evidence="3" id="KW-0808">Transferase</keyword>
<dbReference type="PANTHER" id="PTHR11076:SF33">
    <property type="entry name" value="DNA POLYMERASE KAPPA"/>
    <property type="match status" value="1"/>
</dbReference>
<dbReference type="Pfam" id="PF00817">
    <property type="entry name" value="IMS"/>
    <property type="match status" value="1"/>
</dbReference>
<dbReference type="GO" id="GO:0005634">
    <property type="term" value="C:nucleus"/>
    <property type="evidence" value="ECO:0007669"/>
    <property type="project" value="TreeGrafter"/>
</dbReference>
<dbReference type="Gene3D" id="3.30.70.270">
    <property type="match status" value="1"/>
</dbReference>
<keyword evidence="6" id="KW-0479">Metal-binding</keyword>
<proteinExistence type="predicted"/>
<protein>
    <recommendedName>
        <fullName evidence="2">DNA polymerase kappa</fullName>
        <ecNumber evidence="1">2.7.7.7</ecNumber>
    </recommendedName>
</protein>
<dbReference type="InterPro" id="IPR001126">
    <property type="entry name" value="UmuC"/>
</dbReference>
<dbReference type="InterPro" id="IPR036775">
    <property type="entry name" value="DNA_pol_Y-fam_lit_finger_sf"/>
</dbReference>
<evidence type="ECO:0000256" key="9">
    <source>
        <dbReference type="ARBA" id="ARBA00022833"/>
    </source>
</evidence>
<evidence type="ECO:0000256" key="13">
    <source>
        <dbReference type="ARBA" id="ARBA00049244"/>
    </source>
</evidence>
<evidence type="ECO:0000256" key="10">
    <source>
        <dbReference type="ARBA" id="ARBA00022842"/>
    </source>
</evidence>
<keyword evidence="7" id="KW-0227">DNA damage</keyword>
<keyword evidence="11" id="KW-0239">DNA-directed DNA polymerase</keyword>
<comment type="catalytic activity">
    <reaction evidence="13">
        <text>DNA(n) + a 2'-deoxyribonucleoside 5'-triphosphate = DNA(n+1) + diphosphate</text>
        <dbReference type="Rhea" id="RHEA:22508"/>
        <dbReference type="Rhea" id="RHEA-COMP:17339"/>
        <dbReference type="Rhea" id="RHEA-COMP:17340"/>
        <dbReference type="ChEBI" id="CHEBI:33019"/>
        <dbReference type="ChEBI" id="CHEBI:61560"/>
        <dbReference type="ChEBI" id="CHEBI:173112"/>
        <dbReference type="EC" id="2.7.7.7"/>
    </reaction>
</comment>
<evidence type="ECO:0000256" key="8">
    <source>
        <dbReference type="ARBA" id="ARBA00022771"/>
    </source>
</evidence>
<dbReference type="GO" id="GO:0006281">
    <property type="term" value="P:DNA repair"/>
    <property type="evidence" value="ECO:0007669"/>
    <property type="project" value="UniProtKB-KW"/>
</dbReference>
<dbReference type="GO" id="GO:0003684">
    <property type="term" value="F:damaged DNA binding"/>
    <property type="evidence" value="ECO:0007669"/>
    <property type="project" value="InterPro"/>
</dbReference>